<evidence type="ECO:0000256" key="3">
    <source>
        <dbReference type="SAM" id="MobiDB-lite"/>
    </source>
</evidence>
<dbReference type="EMBL" id="JANBUL010000051">
    <property type="protein sequence ID" value="KAJ2783271.1"/>
    <property type="molecule type" value="Genomic_DNA"/>
</dbReference>
<dbReference type="GO" id="GO:0008023">
    <property type="term" value="C:transcription elongation factor complex"/>
    <property type="evidence" value="ECO:0007669"/>
    <property type="project" value="TreeGrafter"/>
</dbReference>
<comment type="caution">
    <text evidence="5">The sequence shown here is derived from an EMBL/GenBank/DDBJ whole genome shotgun (WGS) entry which is preliminary data.</text>
</comment>
<proteinExistence type="predicted"/>
<dbReference type="Pfam" id="PF03366">
    <property type="entry name" value="YEATS"/>
    <property type="match status" value="1"/>
</dbReference>
<feature type="compositionally biased region" description="Basic and acidic residues" evidence="3">
    <location>
        <begin position="350"/>
        <end position="368"/>
    </location>
</feature>
<feature type="compositionally biased region" description="Basic residues" evidence="3">
    <location>
        <begin position="244"/>
        <end position="255"/>
    </location>
</feature>
<feature type="domain" description="YEATS" evidence="4">
    <location>
        <begin position="1"/>
        <end position="139"/>
    </location>
</feature>
<dbReference type="InterPro" id="IPR055129">
    <property type="entry name" value="YEATS_dom"/>
</dbReference>
<feature type="compositionally biased region" description="Basic and acidic residues" evidence="3">
    <location>
        <begin position="438"/>
        <end position="456"/>
    </location>
</feature>
<dbReference type="PANTHER" id="PTHR47827:SF3">
    <property type="entry name" value="AF-9 ANC1 HOMOLOGY DOMAIN-CONTAINING PROTEIN"/>
    <property type="match status" value="1"/>
</dbReference>
<gene>
    <name evidence="5" type="primary">tfg3</name>
    <name evidence="5" type="ORF">H4R18_001790</name>
</gene>
<dbReference type="GO" id="GO:0045893">
    <property type="term" value="P:positive regulation of DNA-templated transcription"/>
    <property type="evidence" value="ECO:0007669"/>
    <property type="project" value="TreeGrafter"/>
</dbReference>
<dbReference type="Gene3D" id="2.60.40.1970">
    <property type="entry name" value="YEATS domain"/>
    <property type="match status" value="1"/>
</dbReference>
<feature type="region of interest" description="Disordered" evidence="3">
    <location>
        <begin position="144"/>
        <end position="476"/>
    </location>
</feature>
<dbReference type="AlphaFoldDB" id="A0A9W8LJQ4"/>
<accession>A0A9W8LJQ4</accession>
<feature type="compositionally biased region" description="Low complexity" evidence="3">
    <location>
        <begin position="172"/>
        <end position="199"/>
    </location>
</feature>
<feature type="compositionally biased region" description="Low complexity" evidence="3">
    <location>
        <begin position="566"/>
        <end position="576"/>
    </location>
</feature>
<feature type="compositionally biased region" description="Low complexity" evidence="3">
    <location>
        <begin position="531"/>
        <end position="548"/>
    </location>
</feature>
<dbReference type="GO" id="GO:0003682">
    <property type="term" value="F:chromatin binding"/>
    <property type="evidence" value="ECO:0007669"/>
    <property type="project" value="TreeGrafter"/>
</dbReference>
<dbReference type="InterPro" id="IPR038704">
    <property type="entry name" value="YEAST_sf"/>
</dbReference>
<feature type="region of interest" description="Disordered" evidence="3">
    <location>
        <begin position="494"/>
        <end position="589"/>
    </location>
</feature>
<keyword evidence="6" id="KW-1185">Reference proteome</keyword>
<reference evidence="5" key="1">
    <citation type="submission" date="2022-07" db="EMBL/GenBank/DDBJ databases">
        <title>Phylogenomic reconstructions and comparative analyses of Kickxellomycotina fungi.</title>
        <authorList>
            <person name="Reynolds N.K."/>
            <person name="Stajich J.E."/>
            <person name="Barry K."/>
            <person name="Grigoriev I.V."/>
            <person name="Crous P."/>
            <person name="Smith M.E."/>
        </authorList>
    </citation>
    <scope>NUCLEOTIDE SEQUENCE</scope>
    <source>
        <strain evidence="5">NBRC 105414</strain>
    </source>
</reference>
<evidence type="ECO:0000313" key="5">
    <source>
        <dbReference type="EMBL" id="KAJ2783271.1"/>
    </source>
</evidence>
<dbReference type="Proteomes" id="UP001140217">
    <property type="component" value="Unassembled WGS sequence"/>
</dbReference>
<dbReference type="PANTHER" id="PTHR47827">
    <property type="entry name" value="AHD DOMAIN-CONTAINING PROTEIN"/>
    <property type="match status" value="1"/>
</dbReference>
<dbReference type="InterPro" id="IPR052790">
    <property type="entry name" value="YEATS_domain"/>
</dbReference>
<evidence type="ECO:0000259" key="4">
    <source>
        <dbReference type="PROSITE" id="PS51037"/>
    </source>
</evidence>
<evidence type="ECO:0000256" key="1">
    <source>
        <dbReference type="ARBA" id="ARBA00023242"/>
    </source>
</evidence>
<protein>
    <submittedName>
        <fullName evidence="5">Transcription factor TFIIF complex subunit Tfg3</fullName>
    </submittedName>
</protein>
<dbReference type="PROSITE" id="PS51037">
    <property type="entry name" value="YEATS"/>
    <property type="match status" value="1"/>
</dbReference>
<evidence type="ECO:0000313" key="6">
    <source>
        <dbReference type="Proteomes" id="UP001140217"/>
    </source>
</evidence>
<organism evidence="5 6">
    <name type="scientific">Coemansia javaensis</name>
    <dbReference type="NCBI Taxonomy" id="2761396"/>
    <lineage>
        <taxon>Eukaryota</taxon>
        <taxon>Fungi</taxon>
        <taxon>Fungi incertae sedis</taxon>
        <taxon>Zoopagomycota</taxon>
        <taxon>Kickxellomycotina</taxon>
        <taxon>Kickxellomycetes</taxon>
        <taxon>Kickxellales</taxon>
        <taxon>Kickxellaceae</taxon>
        <taxon>Coemansia</taxon>
    </lineage>
</organism>
<sequence length="665" mass="70965">MVSECEVPLIVQTSHHHTGRTIVASGGVEYSLRRWSCTVLEGRARAASSTRLPHIREVVFVLHETFDSPRRVVRSPPFRVEEQGWGEFDLEIIVHFAGCSDHARIVHDLNFQEGDQYDKRYRLTIANPTPGFLALFNENTTLSRKTIPARETKARKAPPRSAQNPAARRGRSSSLSSDGSGSESDTSSSLSDSSGPRSTPSRHHSRSSASTASRKHQHTGERLSRKPAASARPPSPPAEDRRPWRQRSPARAHHAHPPDRAAATAPRRTSQSPPARGAALGSAGLKQRQRRTSDAPETLAAAASRRRTTGSGDLAYMASKSPQVSPGLAAVKRPPAIGTSGIKVPKKRARPADDLPDRPKQPRGERPAAAEPGFADEDVTPLRLAKRPKPQSAKAARATEGRRQPSSSASPPPSQPRARPAQPTQPAADRQAGAATSSREEFIRERERRRRLDSGRDPASAPSTSSSAASQRAGAGLGLLGKAGRVGMAAARVRTTAVEPEKAPVDPAPPRKLPKRDIAAIAVPKLSQKHASAAKPPAAAAAAAAADSPAPPAAPPARAKRLQKTSSAESRGSDSSDGGDGSAADLPPGVVHKLEQIAERARRLSDQSMVRFLRLLHSLRVEQEPETAVAITEAAVDQIERAGAYSCNLATLAPEAIDRLWAFVV</sequence>
<feature type="compositionally biased region" description="Low complexity" evidence="3">
    <location>
        <begin position="459"/>
        <end position="474"/>
    </location>
</feature>
<comment type="subcellular location">
    <subcellularLocation>
        <location evidence="2">Nucleus</location>
    </subcellularLocation>
</comment>
<evidence type="ECO:0000256" key="2">
    <source>
        <dbReference type="PROSITE-ProRule" id="PRU00376"/>
    </source>
</evidence>
<name>A0A9W8LJQ4_9FUNG</name>
<keyword evidence="1 2" id="KW-0539">Nucleus</keyword>
<feature type="compositionally biased region" description="Low complexity" evidence="3">
    <location>
        <begin position="416"/>
        <end position="431"/>
    </location>
</feature>
<dbReference type="OrthoDB" id="1741717at2759"/>